<dbReference type="InterPro" id="IPR000073">
    <property type="entry name" value="AB_hydrolase_1"/>
</dbReference>
<dbReference type="Gene3D" id="3.40.50.1820">
    <property type="entry name" value="alpha/beta hydrolase"/>
    <property type="match status" value="1"/>
</dbReference>
<dbReference type="FunFam" id="3.40.50.1820:FF:000021">
    <property type="entry name" value="Lipase"/>
    <property type="match status" value="1"/>
</dbReference>
<accession>E2A925</accession>
<dbReference type="PIRSF" id="PIRSF000862">
    <property type="entry name" value="Steryl_ester_lip"/>
    <property type="match status" value="1"/>
</dbReference>
<dbReference type="SUPFAM" id="SSF53474">
    <property type="entry name" value="alpha/beta-Hydrolases"/>
    <property type="match status" value="1"/>
</dbReference>
<evidence type="ECO:0000259" key="9">
    <source>
        <dbReference type="Pfam" id="PF00561"/>
    </source>
</evidence>
<dbReference type="GO" id="GO:0016042">
    <property type="term" value="P:lipid catabolic process"/>
    <property type="evidence" value="ECO:0007669"/>
    <property type="project" value="UniProtKB-KW"/>
</dbReference>
<evidence type="ECO:0000256" key="7">
    <source>
        <dbReference type="PIRNR" id="PIRNR000862"/>
    </source>
</evidence>
<comment type="similarity">
    <text evidence="1 7">Belongs to the AB hydrolase superfamily. Lipase family.</text>
</comment>
<dbReference type="InterPro" id="IPR025483">
    <property type="entry name" value="Lipase_euk"/>
</dbReference>
<dbReference type="AlphaFoldDB" id="E2A925"/>
<dbReference type="OMA" id="HIWTEDG"/>
<evidence type="ECO:0000256" key="5">
    <source>
        <dbReference type="ARBA" id="ARBA00023098"/>
    </source>
</evidence>
<reference evidence="10 11" key="1">
    <citation type="journal article" date="2010" name="Science">
        <title>Genomic comparison of the ants Camponotus floridanus and Harpegnathos saltator.</title>
        <authorList>
            <person name="Bonasio R."/>
            <person name="Zhang G."/>
            <person name="Ye C."/>
            <person name="Mutti N.S."/>
            <person name="Fang X."/>
            <person name="Qin N."/>
            <person name="Donahue G."/>
            <person name="Yang P."/>
            <person name="Li Q."/>
            <person name="Li C."/>
            <person name="Zhang P."/>
            <person name="Huang Z."/>
            <person name="Berger S.L."/>
            <person name="Reinberg D."/>
            <person name="Wang J."/>
            <person name="Liebig J."/>
        </authorList>
    </citation>
    <scope>NUCLEOTIDE SEQUENCE [LARGE SCALE GENOMIC DNA]</scope>
    <source>
        <strain evidence="11">C129</strain>
    </source>
</reference>
<dbReference type="OrthoDB" id="9974421at2759"/>
<evidence type="ECO:0000256" key="1">
    <source>
        <dbReference type="ARBA" id="ARBA00010701"/>
    </source>
</evidence>
<keyword evidence="4 7" id="KW-0442">Lipid degradation</keyword>
<proteinExistence type="inferred from homology"/>
<sequence length="424" mass="48846">MDKATSTQDEAHMTTPELIKAHGYIPEIHHIWTEDGYCLNVHRVISSNDQVPIKTDSITNIDTAVINNSSEDFNSSVTPDCHRVLEALKSSGADSKLPVIVNHGLISSSADWVLLGPRKALAYVLCDNGFDVWLANARGNTYSKGHKHYSIKNREFWNFSWHEIGYYDLPAMIDYILEKTGHSELYYIGHSQGTTTFYVMLSERPEYNSKIKGMISLAPIAFLSNQRSPLFKYLVHFNDILEWFQWSSYFFNFHQFPRNKWQTRVFGTLVRNAPCAVTKSFCNCWFYLVAGFGSDQLDKSMLPLILGHFPAGAAIKQIVHYGQLIISGCFRKYDYGAKENLKIYGSTQPPKYNLERIKVPVAIFYSDNDFLTHYTDVQKLVNRLPNVVEVKKIPYEKFNHIDYLWGRDARTLLYNRIIITLKKF</sequence>
<keyword evidence="11" id="KW-1185">Reference proteome</keyword>
<evidence type="ECO:0000256" key="8">
    <source>
        <dbReference type="PIRSR" id="PIRSR000862-1"/>
    </source>
</evidence>
<dbReference type="InParanoid" id="E2A925"/>
<dbReference type="EMBL" id="GL437711">
    <property type="protein sequence ID" value="EFN70010.1"/>
    <property type="molecule type" value="Genomic_DNA"/>
</dbReference>
<organism evidence="11">
    <name type="scientific">Camponotus floridanus</name>
    <name type="common">Florida carpenter ant</name>
    <dbReference type="NCBI Taxonomy" id="104421"/>
    <lineage>
        <taxon>Eukaryota</taxon>
        <taxon>Metazoa</taxon>
        <taxon>Ecdysozoa</taxon>
        <taxon>Arthropoda</taxon>
        <taxon>Hexapoda</taxon>
        <taxon>Insecta</taxon>
        <taxon>Pterygota</taxon>
        <taxon>Neoptera</taxon>
        <taxon>Endopterygota</taxon>
        <taxon>Hymenoptera</taxon>
        <taxon>Apocrita</taxon>
        <taxon>Aculeata</taxon>
        <taxon>Formicoidea</taxon>
        <taxon>Formicidae</taxon>
        <taxon>Formicinae</taxon>
        <taxon>Camponotus</taxon>
    </lineage>
</organism>
<feature type="active site" description="Charge relay system" evidence="8">
    <location>
        <position position="400"/>
    </location>
</feature>
<protein>
    <recommendedName>
        <fullName evidence="7">Lipase</fullName>
    </recommendedName>
</protein>
<keyword evidence="3 7" id="KW-0378">Hydrolase</keyword>
<evidence type="ECO:0000256" key="3">
    <source>
        <dbReference type="ARBA" id="ARBA00022801"/>
    </source>
</evidence>
<dbReference type="Proteomes" id="UP000000311">
    <property type="component" value="Unassembled WGS sequence"/>
</dbReference>
<name>E2A925_CAMFO</name>
<dbReference type="KEGG" id="cfo:105249750"/>
<keyword evidence="5" id="KW-0443">Lipid metabolism</keyword>
<dbReference type="Pfam" id="PF00561">
    <property type="entry name" value="Abhydrolase_1"/>
    <property type="match status" value="1"/>
</dbReference>
<keyword evidence="6" id="KW-0325">Glycoprotein</keyword>
<evidence type="ECO:0000256" key="4">
    <source>
        <dbReference type="ARBA" id="ARBA00022963"/>
    </source>
</evidence>
<gene>
    <name evidence="10" type="ORF">EAG_14691</name>
</gene>
<dbReference type="InterPro" id="IPR029058">
    <property type="entry name" value="AB_hydrolase_fold"/>
</dbReference>
<evidence type="ECO:0000256" key="2">
    <source>
        <dbReference type="ARBA" id="ARBA00022729"/>
    </source>
</evidence>
<dbReference type="PANTHER" id="PTHR11005">
    <property type="entry name" value="LYSOSOMAL ACID LIPASE-RELATED"/>
    <property type="match status" value="1"/>
</dbReference>
<evidence type="ECO:0000313" key="10">
    <source>
        <dbReference type="EMBL" id="EFN70010.1"/>
    </source>
</evidence>
<dbReference type="GO" id="GO:0016788">
    <property type="term" value="F:hydrolase activity, acting on ester bonds"/>
    <property type="evidence" value="ECO:0007669"/>
    <property type="project" value="InterPro"/>
</dbReference>
<dbReference type="ESTHER" id="camfo-e2a925">
    <property type="family name" value="Acidic_Lipase"/>
</dbReference>
<feature type="domain" description="AB hydrolase-1" evidence="9">
    <location>
        <begin position="98"/>
        <end position="405"/>
    </location>
</feature>
<feature type="active site" description="Nucleophile" evidence="8">
    <location>
        <position position="191"/>
    </location>
</feature>
<keyword evidence="2" id="KW-0732">Signal</keyword>
<evidence type="ECO:0000313" key="11">
    <source>
        <dbReference type="Proteomes" id="UP000000311"/>
    </source>
</evidence>
<evidence type="ECO:0000256" key="6">
    <source>
        <dbReference type="ARBA" id="ARBA00023180"/>
    </source>
</evidence>
<feature type="active site" description="Charge relay system" evidence="8">
    <location>
        <position position="369"/>
    </location>
</feature>